<comment type="caution">
    <text evidence="2">The sequence shown here is derived from an EMBL/GenBank/DDBJ whole genome shotgun (WGS) entry which is preliminary data.</text>
</comment>
<proteinExistence type="predicted"/>
<dbReference type="Proteomes" id="UP001189429">
    <property type="component" value="Unassembled WGS sequence"/>
</dbReference>
<feature type="region of interest" description="Disordered" evidence="1">
    <location>
        <begin position="38"/>
        <end position="66"/>
    </location>
</feature>
<name>A0ABN9PP17_9DINO</name>
<organism evidence="2 3">
    <name type="scientific">Prorocentrum cordatum</name>
    <dbReference type="NCBI Taxonomy" id="2364126"/>
    <lineage>
        <taxon>Eukaryota</taxon>
        <taxon>Sar</taxon>
        <taxon>Alveolata</taxon>
        <taxon>Dinophyceae</taxon>
        <taxon>Prorocentrales</taxon>
        <taxon>Prorocentraceae</taxon>
        <taxon>Prorocentrum</taxon>
    </lineage>
</organism>
<reference evidence="2" key="1">
    <citation type="submission" date="2023-10" db="EMBL/GenBank/DDBJ databases">
        <authorList>
            <person name="Chen Y."/>
            <person name="Shah S."/>
            <person name="Dougan E. K."/>
            <person name="Thang M."/>
            <person name="Chan C."/>
        </authorList>
    </citation>
    <scope>NUCLEOTIDE SEQUENCE [LARGE SCALE GENOMIC DNA]</scope>
</reference>
<feature type="compositionally biased region" description="Basic and acidic residues" evidence="1">
    <location>
        <begin position="39"/>
        <end position="54"/>
    </location>
</feature>
<evidence type="ECO:0000313" key="3">
    <source>
        <dbReference type="Proteomes" id="UP001189429"/>
    </source>
</evidence>
<evidence type="ECO:0000256" key="1">
    <source>
        <dbReference type="SAM" id="MobiDB-lite"/>
    </source>
</evidence>
<dbReference type="EMBL" id="CAUYUJ010000719">
    <property type="protein sequence ID" value="CAK0792139.1"/>
    <property type="molecule type" value="Genomic_DNA"/>
</dbReference>
<sequence>ATVNDVEVSGKVVSVELNGNAPSYKGKWESGQETFMSDEQLRPHMDSAKESPEKKRQRADAPSAPEDLAAWETAMKMAVDIPVGK</sequence>
<evidence type="ECO:0000313" key="2">
    <source>
        <dbReference type="EMBL" id="CAK0792139.1"/>
    </source>
</evidence>
<gene>
    <name evidence="2" type="ORF">PCOR1329_LOCUS2834</name>
</gene>
<accession>A0ABN9PP17</accession>
<protein>
    <submittedName>
        <fullName evidence="2">Uncharacterized protein</fullName>
    </submittedName>
</protein>
<keyword evidence="3" id="KW-1185">Reference proteome</keyword>
<feature type="non-terminal residue" evidence="2">
    <location>
        <position position="1"/>
    </location>
</feature>